<dbReference type="EMBL" id="LIIN01000023">
    <property type="protein sequence ID" value="KZX21843.1"/>
    <property type="molecule type" value="Genomic_DNA"/>
</dbReference>
<comment type="caution">
    <text evidence="2">The sequence shown here is derived from an EMBL/GenBank/DDBJ whole genome shotgun (WGS) entry which is preliminary data.</text>
</comment>
<reference evidence="2 3" key="1">
    <citation type="submission" date="2015-08" db="EMBL/GenBank/DDBJ databases">
        <title>Draft Genome Sequence of Rathayibacter sp. Strain VKM Ac-2596 Isolated from Leaf Gall Induced by Plant-Parasitic Nematodes.</title>
        <authorList>
            <person name="Vasilenko O.V."/>
            <person name="Starodumova I.P."/>
            <person name="Tarlachkov S.V."/>
            <person name="Dorofeeva L.V."/>
            <person name="Evtushenko L.I."/>
        </authorList>
    </citation>
    <scope>NUCLEOTIDE SEQUENCE [LARGE SCALE GENOMIC DNA]</scope>
    <source>
        <strain evidence="2 3">VKM Ac-2596</strain>
    </source>
</reference>
<evidence type="ECO:0000313" key="3">
    <source>
        <dbReference type="Proteomes" id="UP000076717"/>
    </source>
</evidence>
<feature type="compositionally biased region" description="Low complexity" evidence="1">
    <location>
        <begin position="16"/>
        <end position="36"/>
    </location>
</feature>
<sequence>MARSELSRAVPPDEMSGSGTPSTGRTPSTTPMFTNA</sequence>
<dbReference type="AlphaFoldDB" id="A0A168G7F9"/>
<evidence type="ECO:0000313" key="2">
    <source>
        <dbReference type="EMBL" id="KZX21843.1"/>
    </source>
</evidence>
<accession>A0A168G7F9</accession>
<dbReference type="Proteomes" id="UP000076717">
    <property type="component" value="Unassembled WGS sequence"/>
</dbReference>
<gene>
    <name evidence="2" type="ORF">ACH61_01005</name>
</gene>
<name>A0A168G7F9_9MICO</name>
<keyword evidence="3" id="KW-1185">Reference proteome</keyword>
<organism evidence="2 3">
    <name type="scientific">Rathayibacter tanaceti</name>
    <dbReference type="NCBI Taxonomy" id="1671680"/>
    <lineage>
        <taxon>Bacteria</taxon>
        <taxon>Bacillati</taxon>
        <taxon>Actinomycetota</taxon>
        <taxon>Actinomycetes</taxon>
        <taxon>Micrococcales</taxon>
        <taxon>Microbacteriaceae</taxon>
        <taxon>Rathayibacter</taxon>
    </lineage>
</organism>
<evidence type="ECO:0000256" key="1">
    <source>
        <dbReference type="SAM" id="MobiDB-lite"/>
    </source>
</evidence>
<feature type="region of interest" description="Disordered" evidence="1">
    <location>
        <begin position="1"/>
        <end position="36"/>
    </location>
</feature>
<protein>
    <submittedName>
        <fullName evidence="2">Uncharacterized protein</fullName>
    </submittedName>
</protein>
<proteinExistence type="predicted"/>